<dbReference type="PANTHER" id="PTHR24148:SF64">
    <property type="entry name" value="HETEROKARYON INCOMPATIBILITY DOMAIN-CONTAINING PROTEIN"/>
    <property type="match status" value="1"/>
</dbReference>
<organism evidence="2 3">
    <name type="scientific">Madurella mycetomatis</name>
    <dbReference type="NCBI Taxonomy" id="100816"/>
    <lineage>
        <taxon>Eukaryota</taxon>
        <taxon>Fungi</taxon>
        <taxon>Dikarya</taxon>
        <taxon>Ascomycota</taxon>
        <taxon>Pezizomycotina</taxon>
        <taxon>Sordariomycetes</taxon>
        <taxon>Sordariomycetidae</taxon>
        <taxon>Sordariales</taxon>
        <taxon>Sordariales incertae sedis</taxon>
        <taxon>Madurella</taxon>
    </lineage>
</organism>
<dbReference type="OrthoDB" id="2018833at2759"/>
<dbReference type="PANTHER" id="PTHR24148">
    <property type="entry name" value="ANKYRIN REPEAT DOMAIN-CONTAINING PROTEIN 39 HOMOLOG-RELATED"/>
    <property type="match status" value="1"/>
</dbReference>
<evidence type="ECO:0000256" key="1">
    <source>
        <dbReference type="SAM" id="MobiDB-lite"/>
    </source>
</evidence>
<protein>
    <submittedName>
        <fullName evidence="2">Uncharacterized protein</fullName>
    </submittedName>
</protein>
<evidence type="ECO:0000313" key="2">
    <source>
        <dbReference type="EMBL" id="KXX78561.1"/>
    </source>
</evidence>
<evidence type="ECO:0000313" key="3">
    <source>
        <dbReference type="Proteomes" id="UP000078237"/>
    </source>
</evidence>
<sequence length="420" mass="46758">MAGEYRYQPLPPRAEYGRSPPFTRNLRLTPGRGDDQPLIATLELTDVSNTALYEALSGYLWLGDWLLPIKPNLVAALRALRLPDLHRRLWVDATPGVEQASAAASRLSQAVATLEHTGDEAARDGAVVRGGYAGMDAEAVDAFIQSMLNDVHPAAMEVVAAPWAIVRVEELEISFTERMSIALFVVEWRQRIAIDKPLALWHSIYLSRGPSDSGPAIRTLRRAVSSFHGFMQRHRPDQRFGTPKALRPDYRKDAVAVYTDTTRFLMRKQSRMLDVLAHVQHNADPSLGEYPSWVPKWFEPSSCFPIRGAFLAGLCDGHFRYFAELHDSLWRGQPQRPRVLSLDGFGVDVVDRFPMFAPDSPPYRNGEPLEVALCNALAVSPLGYITGSMMGNFAQGKWSNMAPVDAMQEGKGEGLITQRC</sequence>
<comment type="caution">
    <text evidence="2">The sequence shown here is derived from an EMBL/GenBank/DDBJ whole genome shotgun (WGS) entry which is preliminary data.</text>
</comment>
<dbReference type="AlphaFoldDB" id="A0A175W532"/>
<name>A0A175W532_9PEZI</name>
<feature type="region of interest" description="Disordered" evidence="1">
    <location>
        <begin position="1"/>
        <end position="21"/>
    </location>
</feature>
<proteinExistence type="predicted"/>
<gene>
    <name evidence="2" type="ORF">MMYC01_204524</name>
</gene>
<dbReference type="STRING" id="100816.A0A175W532"/>
<reference evidence="2 3" key="1">
    <citation type="journal article" date="2016" name="Genome Announc.">
        <title>Genome Sequence of Madurella mycetomatis mm55, Isolated from a Human Mycetoma Case in Sudan.</title>
        <authorList>
            <person name="Smit S."/>
            <person name="Derks M.F."/>
            <person name="Bervoets S."/>
            <person name="Fahal A."/>
            <person name="van Leeuwen W."/>
            <person name="van Belkum A."/>
            <person name="van de Sande W.W."/>
        </authorList>
    </citation>
    <scope>NUCLEOTIDE SEQUENCE [LARGE SCALE GENOMIC DNA]</scope>
    <source>
        <strain evidence="3">mm55</strain>
    </source>
</reference>
<dbReference type="EMBL" id="LCTW02000115">
    <property type="protein sequence ID" value="KXX78561.1"/>
    <property type="molecule type" value="Genomic_DNA"/>
</dbReference>
<keyword evidence="3" id="KW-1185">Reference proteome</keyword>
<accession>A0A175W532</accession>
<dbReference type="Proteomes" id="UP000078237">
    <property type="component" value="Unassembled WGS sequence"/>
</dbReference>
<dbReference type="VEuPathDB" id="FungiDB:MMYC01_204524"/>
<dbReference type="InterPro" id="IPR052895">
    <property type="entry name" value="HetReg/Transcr_Mod"/>
</dbReference>